<dbReference type="InterPro" id="IPR028098">
    <property type="entry name" value="Glyco_trans_4-like_N"/>
</dbReference>
<dbReference type="GO" id="GO:0016757">
    <property type="term" value="F:glycosyltransferase activity"/>
    <property type="evidence" value="ECO:0007669"/>
    <property type="project" value="UniProtKB-KW"/>
</dbReference>
<dbReference type="Pfam" id="PF13439">
    <property type="entry name" value="Glyco_transf_4"/>
    <property type="match status" value="1"/>
</dbReference>
<dbReference type="HOGENOM" id="CLU_009583_27_6_11"/>
<dbReference type="Pfam" id="PF13692">
    <property type="entry name" value="Glyco_trans_1_4"/>
    <property type="match status" value="1"/>
</dbReference>
<dbReference type="eggNOG" id="COG0438">
    <property type="taxonomic scope" value="Bacteria"/>
</dbReference>
<dbReference type="AlphaFoldDB" id="G9PF04"/>
<evidence type="ECO:0000259" key="4">
    <source>
        <dbReference type="Pfam" id="PF13439"/>
    </source>
</evidence>
<evidence type="ECO:0000313" key="6">
    <source>
        <dbReference type="Proteomes" id="UP000003822"/>
    </source>
</evidence>
<keyword evidence="1" id="KW-0328">Glycosyltransferase</keyword>
<dbReference type="PATRIC" id="fig|435830.3.peg.800"/>
<comment type="caution">
    <text evidence="5">The sequence shown here is derived from an EMBL/GenBank/DDBJ whole genome shotgun (WGS) entry which is preliminary data.</text>
</comment>
<feature type="region of interest" description="Disordered" evidence="3">
    <location>
        <begin position="1"/>
        <end position="22"/>
    </location>
</feature>
<name>G9PF04_9ACTO</name>
<keyword evidence="6" id="KW-1185">Reference proteome</keyword>
<evidence type="ECO:0000256" key="1">
    <source>
        <dbReference type="ARBA" id="ARBA00022676"/>
    </source>
</evidence>
<dbReference type="EMBL" id="ACRN01000004">
    <property type="protein sequence ID" value="EHM88615.1"/>
    <property type="molecule type" value="Genomic_DNA"/>
</dbReference>
<dbReference type="Proteomes" id="UP000003822">
    <property type="component" value="Unassembled WGS sequence"/>
</dbReference>
<proteinExistence type="predicted"/>
<dbReference type="SUPFAM" id="SSF53756">
    <property type="entry name" value="UDP-Glycosyltransferase/glycogen phosphorylase"/>
    <property type="match status" value="1"/>
</dbReference>
<evidence type="ECO:0000256" key="2">
    <source>
        <dbReference type="ARBA" id="ARBA00022679"/>
    </source>
</evidence>
<dbReference type="CDD" id="cd03809">
    <property type="entry name" value="GT4_MtfB-like"/>
    <property type="match status" value="1"/>
</dbReference>
<feature type="domain" description="Glycosyltransferase subfamily 4-like N-terminal" evidence="4">
    <location>
        <begin position="44"/>
        <end position="204"/>
    </location>
</feature>
<dbReference type="PANTHER" id="PTHR46401:SF2">
    <property type="entry name" value="GLYCOSYLTRANSFERASE WBBK-RELATED"/>
    <property type="match status" value="1"/>
</dbReference>
<sequence length="401" mass="43630">MRLSFASAPATESSTAKDAVQGDFQAPNDVRVAMVVEQMWQPVPGGSGTYITNLAHSLRAQGVKVAGIAARRSHNDPGASAVGLETMPVRYANLPRPALYEAWNRLHSPLAESILPASDLVHATTWAIPPTRKPLVVTVHDLAFLRNPEHFTKRGNSYFRKSLQRTINEAQAVIVPSQATADDCYEAGINSERVHVIPHGVSVQEVSASQIDLFRTAYGLSRPYVLWTGTREPRKNLPGLLHAFSRIAGEFPQLDLVLVGPSGWGDDAVERQLIQAIGTSRVHVLGHLAQDTLQQAYAGARAFVFPSYWEGFGLPVLEAMAHSVPVVTSLGTSTAEVAGDCGILVEPSDPDQIAAGLRRVLGREHDHFALAGYERAQTMTWKACAKAHLRVYQQVMEQAQK</sequence>
<accession>G9PF04</accession>
<evidence type="ECO:0000256" key="3">
    <source>
        <dbReference type="SAM" id="MobiDB-lite"/>
    </source>
</evidence>
<dbReference type="GO" id="GO:0009103">
    <property type="term" value="P:lipopolysaccharide biosynthetic process"/>
    <property type="evidence" value="ECO:0007669"/>
    <property type="project" value="TreeGrafter"/>
</dbReference>
<dbReference type="Gene3D" id="3.40.50.2000">
    <property type="entry name" value="Glycogen Phosphorylase B"/>
    <property type="match status" value="2"/>
</dbReference>
<reference evidence="5 6" key="1">
    <citation type="submission" date="2011-10" db="EMBL/GenBank/DDBJ databases">
        <title>The Genome Sequence of Actinomyces graevenitzii C83.</title>
        <authorList>
            <consortium name="The Broad Institute Genome Sequencing Platform"/>
            <consortium name="The Broad Institute Genome Sequencing Center for Infectious Disease"/>
            <person name="Earl A."/>
            <person name="Ward D."/>
            <person name="Feldgarden M."/>
            <person name="Gevers D."/>
            <person name="Sibley C.D."/>
            <person name="Field T.R."/>
            <person name="Grinwis M."/>
            <person name="Eshaghurshan C.S."/>
            <person name="Surette M.G."/>
            <person name="Young S.K."/>
            <person name="Zeng Q."/>
            <person name="Gargeya S."/>
            <person name="Fitzgerald M."/>
            <person name="Haas B."/>
            <person name="Abouelleil A."/>
            <person name="Alvarado L."/>
            <person name="Arachchi H.M."/>
            <person name="Berlin A."/>
            <person name="Brown A."/>
            <person name="Chapman S.B."/>
            <person name="Chen Z."/>
            <person name="Dunbar C."/>
            <person name="Freedman E."/>
            <person name="Gearin G."/>
            <person name="Goldberg J."/>
            <person name="Griggs A."/>
            <person name="Gujja S."/>
            <person name="Heiman D."/>
            <person name="Howarth C."/>
            <person name="Larson L."/>
            <person name="Lui A."/>
            <person name="MacDonald P.J.P."/>
            <person name="Montmayeur A."/>
            <person name="Murphy C."/>
            <person name="Neiman D."/>
            <person name="Pearson M."/>
            <person name="Priest M."/>
            <person name="Roberts A."/>
            <person name="Saif S."/>
            <person name="Shea T."/>
            <person name="Shenoy N."/>
            <person name="Sisk P."/>
            <person name="Stolte C."/>
            <person name="Sykes S."/>
            <person name="Wortman J."/>
            <person name="Nusbaum C."/>
            <person name="Birren B."/>
        </authorList>
    </citation>
    <scope>NUCLEOTIDE SEQUENCE [LARGE SCALE GENOMIC DNA]</scope>
    <source>
        <strain evidence="5 6">C83</strain>
    </source>
</reference>
<dbReference type="STRING" id="435830.HMPREF0045_00828"/>
<protein>
    <recommendedName>
        <fullName evidence="4">Glycosyltransferase subfamily 4-like N-terminal domain-containing protein</fullName>
    </recommendedName>
</protein>
<dbReference type="PANTHER" id="PTHR46401">
    <property type="entry name" value="GLYCOSYLTRANSFERASE WBBK-RELATED"/>
    <property type="match status" value="1"/>
</dbReference>
<evidence type="ECO:0000313" key="5">
    <source>
        <dbReference type="EMBL" id="EHM88615.1"/>
    </source>
</evidence>
<organism evidence="5 6">
    <name type="scientific">Actinomyces graevenitzii C83</name>
    <dbReference type="NCBI Taxonomy" id="435830"/>
    <lineage>
        <taxon>Bacteria</taxon>
        <taxon>Bacillati</taxon>
        <taxon>Actinomycetota</taxon>
        <taxon>Actinomycetes</taxon>
        <taxon>Actinomycetales</taxon>
        <taxon>Actinomycetaceae</taxon>
        <taxon>Actinomyces</taxon>
    </lineage>
</organism>
<gene>
    <name evidence="5" type="ORF">HMPREF0045_00828</name>
</gene>
<keyword evidence="2" id="KW-0808">Transferase</keyword>